<reference evidence="8" key="1">
    <citation type="journal article" date="2016" name="Nature">
        <title>Genome evolution in the allotetraploid frog Xenopus laevis.</title>
        <authorList>
            <person name="Session A.M."/>
            <person name="Uno Y."/>
            <person name="Kwon T."/>
            <person name="Chapman J.A."/>
            <person name="Toyoda A."/>
            <person name="Takahashi S."/>
            <person name="Fukui A."/>
            <person name="Hikosaka A."/>
            <person name="Suzuki A."/>
            <person name="Kondo M."/>
            <person name="van Heeringen S.J."/>
            <person name="Quigley I."/>
            <person name="Heinz S."/>
            <person name="Ogino H."/>
            <person name="Ochi H."/>
            <person name="Hellsten U."/>
            <person name="Lyons J.B."/>
            <person name="Simakov O."/>
            <person name="Putnam N."/>
            <person name="Stites J."/>
            <person name="Kuroki Y."/>
            <person name="Tanaka T."/>
            <person name="Michiue T."/>
            <person name="Watanabe M."/>
            <person name="Bogdanovic O."/>
            <person name="Lister R."/>
            <person name="Georgiou G."/>
            <person name="Paranjpe S.S."/>
            <person name="van Kruijsbergen I."/>
            <person name="Shu S."/>
            <person name="Carlson J."/>
            <person name="Kinoshita T."/>
            <person name="Ohta Y."/>
            <person name="Mawaribuchi S."/>
            <person name="Jenkins J."/>
            <person name="Grimwood J."/>
            <person name="Schmutz J."/>
            <person name="Mitros T."/>
            <person name="Mozaffari S.V."/>
            <person name="Suzuki Y."/>
            <person name="Haramoto Y."/>
            <person name="Yamamoto T.S."/>
            <person name="Takagi C."/>
            <person name="Heald R."/>
            <person name="Miller K."/>
            <person name="Haudenschild C."/>
            <person name="Kitzman J."/>
            <person name="Nakayama T."/>
            <person name="Izutsu Y."/>
            <person name="Robert J."/>
            <person name="Fortriede J."/>
            <person name="Burns K."/>
            <person name="Lotay V."/>
            <person name="Karimi K."/>
            <person name="Yasuoka Y."/>
            <person name="Dichmann D.S."/>
            <person name="Flajnik M.F."/>
            <person name="Houston D.W."/>
            <person name="Shendure J."/>
            <person name="DuPasquier L."/>
            <person name="Vize P.D."/>
            <person name="Zorn A.M."/>
            <person name="Ito M."/>
            <person name="Marcotte E.M."/>
            <person name="Wallingford J.B."/>
            <person name="Ito Y."/>
            <person name="Asashima M."/>
            <person name="Ueno N."/>
            <person name="Matsuda Y."/>
            <person name="Veenstra G.J."/>
            <person name="Fujiyama A."/>
            <person name="Harland R.M."/>
            <person name="Taira M."/>
            <person name="Rokhsar D.S."/>
        </authorList>
    </citation>
    <scope>NUCLEOTIDE SEQUENCE [LARGE SCALE GENOMIC DNA]</scope>
    <source>
        <strain evidence="8">J</strain>
    </source>
</reference>
<proteinExistence type="inferred from homology"/>
<evidence type="ECO:0000256" key="4">
    <source>
        <dbReference type="ARBA" id="ARBA00022490"/>
    </source>
</evidence>
<feature type="coiled-coil region" evidence="6">
    <location>
        <begin position="228"/>
        <end position="255"/>
    </location>
</feature>
<dbReference type="Proteomes" id="UP000694892">
    <property type="component" value="Chromosome 7L"/>
</dbReference>
<dbReference type="GO" id="GO:0005737">
    <property type="term" value="C:cytoplasm"/>
    <property type="evidence" value="ECO:0007669"/>
    <property type="project" value="UniProtKB-SubCell"/>
</dbReference>
<organism evidence="7 8">
    <name type="scientific">Xenopus laevis</name>
    <name type="common">African clawed frog</name>
    <dbReference type="NCBI Taxonomy" id="8355"/>
    <lineage>
        <taxon>Eukaryota</taxon>
        <taxon>Metazoa</taxon>
        <taxon>Chordata</taxon>
        <taxon>Craniata</taxon>
        <taxon>Vertebrata</taxon>
        <taxon>Euteleostomi</taxon>
        <taxon>Amphibia</taxon>
        <taxon>Batrachia</taxon>
        <taxon>Anura</taxon>
        <taxon>Pipoidea</taxon>
        <taxon>Pipidae</taxon>
        <taxon>Xenopodinae</taxon>
        <taxon>Xenopus</taxon>
        <taxon>Xenopus</taxon>
    </lineage>
</organism>
<feature type="coiled-coil region" evidence="6">
    <location>
        <begin position="10"/>
        <end position="202"/>
    </location>
</feature>
<evidence type="ECO:0000256" key="5">
    <source>
        <dbReference type="ARBA" id="ARBA00023054"/>
    </source>
</evidence>
<evidence type="ECO:0000256" key="6">
    <source>
        <dbReference type="SAM" id="Coils"/>
    </source>
</evidence>
<evidence type="ECO:0000313" key="8">
    <source>
        <dbReference type="Proteomes" id="UP000694892"/>
    </source>
</evidence>
<gene>
    <name evidence="7" type="ORF">XELAEV_18034263mg</name>
</gene>
<comment type="similarity">
    <text evidence="2">Belongs to the CCDC172 family.</text>
</comment>
<accession>A0A974HB50</accession>
<keyword evidence="4" id="KW-0963">Cytoplasm</keyword>
<keyword evidence="5 6" id="KW-0175">Coiled coil</keyword>
<dbReference type="PANTHER" id="PTHR22419">
    <property type="entry name" value="COILED-COIL DOMAIN-CONTAINING PROTEIN 172"/>
    <property type="match status" value="1"/>
</dbReference>
<name>A0A974HB50_XENLA</name>
<protein>
    <recommendedName>
        <fullName evidence="3">Coiled-coil domain-containing protein 172</fullName>
    </recommendedName>
</protein>
<comment type="subcellular location">
    <subcellularLocation>
        <location evidence="1">Cytoplasm</location>
    </subcellularLocation>
</comment>
<evidence type="ECO:0000256" key="1">
    <source>
        <dbReference type="ARBA" id="ARBA00004496"/>
    </source>
</evidence>
<evidence type="ECO:0000256" key="2">
    <source>
        <dbReference type="ARBA" id="ARBA00008975"/>
    </source>
</evidence>
<evidence type="ECO:0000256" key="3">
    <source>
        <dbReference type="ARBA" id="ARBA00022327"/>
    </source>
</evidence>
<dbReference type="InterPro" id="IPR029618">
    <property type="entry name" value="CCDC172"/>
</dbReference>
<dbReference type="EMBL" id="CM004478">
    <property type="protein sequence ID" value="OCT71285.1"/>
    <property type="molecule type" value="Genomic_DNA"/>
</dbReference>
<sequence>MSLDSLFEYILLTEQQASEMNRHLREVKAEIHRCQEEARNLSGRLEEAKVILETKVHLLAEKKCERLLLKKHHDVLECQKEDLLKEKEELTTILAGIKKQMAEEEEKFMKEVMEFNSNYGLTSKRDVLLREQAKAEMERLEMEAEALMNEMESLKHESFHLNTLQVQKKTLNNKLAQLQNTLKDIEDKISEAIETTERLEAEKMLVSQKPQSDAECLRLKKELELYSNEDFEAVYEALRMEIEFLQMKISQQSGKQ</sequence>
<dbReference type="OMA" id="RQCNEIT"/>
<dbReference type="PANTHER" id="PTHR22419:SF2">
    <property type="entry name" value="COILED-COIL DOMAIN-CONTAINING PROTEIN 172"/>
    <property type="match status" value="1"/>
</dbReference>
<evidence type="ECO:0000313" key="7">
    <source>
        <dbReference type="EMBL" id="OCT71285.1"/>
    </source>
</evidence>
<dbReference type="AlphaFoldDB" id="A0A974HB50"/>